<evidence type="ECO:0000313" key="2">
    <source>
        <dbReference type="EMBL" id="KAF0913801.1"/>
    </source>
</evidence>
<dbReference type="AlphaFoldDB" id="A0A6G1DN36"/>
<dbReference type="EMBL" id="SPHZ02000006">
    <property type="protein sequence ID" value="KAF0913801.1"/>
    <property type="molecule type" value="Genomic_DNA"/>
</dbReference>
<dbReference type="Proteomes" id="UP000479710">
    <property type="component" value="Unassembled WGS sequence"/>
</dbReference>
<feature type="region of interest" description="Disordered" evidence="1">
    <location>
        <begin position="1"/>
        <end position="100"/>
    </location>
</feature>
<evidence type="ECO:0000256" key="1">
    <source>
        <dbReference type="SAM" id="MobiDB-lite"/>
    </source>
</evidence>
<keyword evidence="3" id="KW-1185">Reference proteome</keyword>
<protein>
    <recommendedName>
        <fullName evidence="4">DUF834 domain-containing protein</fullName>
    </recommendedName>
</protein>
<organism evidence="2 3">
    <name type="scientific">Oryza meyeriana var. granulata</name>
    <dbReference type="NCBI Taxonomy" id="110450"/>
    <lineage>
        <taxon>Eukaryota</taxon>
        <taxon>Viridiplantae</taxon>
        <taxon>Streptophyta</taxon>
        <taxon>Embryophyta</taxon>
        <taxon>Tracheophyta</taxon>
        <taxon>Spermatophyta</taxon>
        <taxon>Magnoliopsida</taxon>
        <taxon>Liliopsida</taxon>
        <taxon>Poales</taxon>
        <taxon>Poaceae</taxon>
        <taxon>BOP clade</taxon>
        <taxon>Oryzoideae</taxon>
        <taxon>Oryzeae</taxon>
        <taxon>Oryzinae</taxon>
        <taxon>Oryza</taxon>
        <taxon>Oryza meyeriana</taxon>
    </lineage>
</organism>
<name>A0A6G1DN36_9ORYZ</name>
<proteinExistence type="predicted"/>
<comment type="caution">
    <text evidence="2">The sequence shown here is derived from an EMBL/GenBank/DDBJ whole genome shotgun (WGS) entry which is preliminary data.</text>
</comment>
<evidence type="ECO:0000313" key="3">
    <source>
        <dbReference type="Proteomes" id="UP000479710"/>
    </source>
</evidence>
<feature type="compositionally biased region" description="Polar residues" evidence="1">
    <location>
        <begin position="55"/>
        <end position="64"/>
    </location>
</feature>
<evidence type="ECO:0008006" key="4">
    <source>
        <dbReference type="Google" id="ProtNLM"/>
    </source>
</evidence>
<accession>A0A6G1DN36</accession>
<gene>
    <name evidence="2" type="ORF">E2562_024888</name>
</gene>
<feature type="compositionally biased region" description="Basic residues" evidence="1">
    <location>
        <begin position="87"/>
        <end position="100"/>
    </location>
</feature>
<reference evidence="2 3" key="1">
    <citation type="submission" date="2019-11" db="EMBL/GenBank/DDBJ databases">
        <title>Whole genome sequence of Oryza granulata.</title>
        <authorList>
            <person name="Li W."/>
        </authorList>
    </citation>
    <scope>NUCLEOTIDE SEQUENCE [LARGE SCALE GENOMIC DNA]</scope>
    <source>
        <strain evidence="3">cv. Menghai</strain>
        <tissue evidence="2">Leaf</tissue>
    </source>
</reference>
<sequence>MPTTTMGKGQRHQIDEDGGAGRGWTVETTLSRERERSAGDVAHPKQRRNDGRPAATTSDGSDTARSGGGFGEEATAHWDRTAATTARQRRHGPRGCRRRR</sequence>